<evidence type="ECO:0000259" key="7">
    <source>
        <dbReference type="PROSITE" id="PS50923"/>
    </source>
</evidence>
<dbReference type="InterPro" id="IPR000436">
    <property type="entry name" value="Sushi_SCR_CCP_dom"/>
</dbReference>
<evidence type="ECO:0000313" key="9">
    <source>
        <dbReference type="Proteomes" id="UP001497482"/>
    </source>
</evidence>
<evidence type="ECO:0000256" key="1">
    <source>
        <dbReference type="ARBA" id="ARBA00004328"/>
    </source>
</evidence>
<keyword evidence="9" id="KW-1185">Reference proteome</keyword>
<name>A0AAV2JXA7_KNICA</name>
<dbReference type="InterPro" id="IPR035976">
    <property type="entry name" value="Sushi/SCR/CCP_sf"/>
</dbReference>
<dbReference type="PROSITE" id="PS50923">
    <property type="entry name" value="SUSHI"/>
    <property type="match status" value="4"/>
</dbReference>
<dbReference type="CDD" id="cd00033">
    <property type="entry name" value="CCP"/>
    <property type="match status" value="3"/>
</dbReference>
<feature type="compositionally biased region" description="Low complexity" evidence="6">
    <location>
        <begin position="29"/>
        <end position="38"/>
    </location>
</feature>
<protein>
    <recommendedName>
        <fullName evidence="7">Sushi domain-containing protein</fullName>
    </recommendedName>
</protein>
<gene>
    <name evidence="8" type="ORF">KC01_LOCUS10880</name>
</gene>
<feature type="region of interest" description="Disordered" evidence="6">
    <location>
        <begin position="1"/>
        <end position="43"/>
    </location>
</feature>
<dbReference type="PANTHER" id="PTHR45785">
    <property type="entry name" value="COMPLEMENT FACTOR H-RELATED"/>
    <property type="match status" value="1"/>
</dbReference>
<dbReference type="PANTHER" id="PTHR45785:SF2">
    <property type="entry name" value="COMPLEMENT FACTOR H-RELATED"/>
    <property type="match status" value="1"/>
</dbReference>
<keyword evidence="2 5" id="KW-0768">Sushi</keyword>
<feature type="compositionally biased region" description="Low complexity" evidence="6">
    <location>
        <begin position="1"/>
        <end position="11"/>
    </location>
</feature>
<dbReference type="SUPFAM" id="SSF57535">
    <property type="entry name" value="Complement control module/SCR domain"/>
    <property type="match status" value="4"/>
</dbReference>
<evidence type="ECO:0000256" key="5">
    <source>
        <dbReference type="PROSITE-ProRule" id="PRU00302"/>
    </source>
</evidence>
<proteinExistence type="predicted"/>
<keyword evidence="3" id="KW-0732">Signal</keyword>
<feature type="domain" description="Sushi" evidence="7">
    <location>
        <begin position="248"/>
        <end position="307"/>
    </location>
</feature>
<sequence>MPNTCEEISSNSEEEEEEGKRVPPRAEANEATDANEAAGSNVVSDKLRVEMKRRFSTETNNVMKGVQALSPKHTGFLDKQLLLPMAQHYGVREENLSAELHQVKMDIKLLWFWAAVQCLSAVNAAESQDCLPPDIPNGFFVTEQNAFSDHTQLYYGCDLGFKPVEGDWWGTVVCQNGNWTSVPLCISESSCFDPEIANANYTKFPFVKDGFKGRIKCNYGYEDKKKNAVALCQNGAWTKIPVCEKIESWCELPTQIPNGVVINQVQDMFAEEEQVEYACQRGYELETSNNKATCSYGQWISLPSCRKKQNAGTPGDNHGPLFVPIEECPPPPTVQNAEYYADESGMFLTYRCSYWYKLNGSSIVRCMNGQWTHKPTCDVNFCKLETNKYPYLENIGEKFVLSGTQEDLKCVNKSWRYSRVVCKDNKLFLSECCYSATHYWNKCQYNQLI</sequence>
<keyword evidence="4" id="KW-1015">Disulfide bond</keyword>
<comment type="subcellular location">
    <subcellularLocation>
        <location evidence="1">Virion</location>
    </subcellularLocation>
</comment>
<feature type="domain" description="Sushi" evidence="7">
    <location>
        <begin position="128"/>
        <end position="187"/>
    </location>
</feature>
<dbReference type="InterPro" id="IPR051503">
    <property type="entry name" value="ComplSys_Reg/VirEntry_Med"/>
</dbReference>
<evidence type="ECO:0000256" key="6">
    <source>
        <dbReference type="SAM" id="MobiDB-lite"/>
    </source>
</evidence>
<evidence type="ECO:0000313" key="8">
    <source>
        <dbReference type="EMBL" id="CAL1579939.1"/>
    </source>
</evidence>
<dbReference type="Gene3D" id="2.10.70.10">
    <property type="entry name" value="Complement Module, domain 1"/>
    <property type="match status" value="4"/>
</dbReference>
<dbReference type="Proteomes" id="UP001497482">
    <property type="component" value="Chromosome 14"/>
</dbReference>
<dbReference type="Pfam" id="PF00084">
    <property type="entry name" value="Sushi"/>
    <property type="match status" value="3"/>
</dbReference>
<dbReference type="AlphaFoldDB" id="A0AAV2JXA7"/>
<dbReference type="EMBL" id="OZ035836">
    <property type="protein sequence ID" value="CAL1579939.1"/>
    <property type="molecule type" value="Genomic_DNA"/>
</dbReference>
<feature type="domain" description="Sushi" evidence="7">
    <location>
        <begin position="326"/>
        <end position="379"/>
    </location>
</feature>
<feature type="domain" description="Sushi" evidence="7">
    <location>
        <begin position="189"/>
        <end position="245"/>
    </location>
</feature>
<organism evidence="8 9">
    <name type="scientific">Knipowitschia caucasica</name>
    <name type="common">Caucasian dwarf goby</name>
    <name type="synonym">Pomatoschistus caucasicus</name>
    <dbReference type="NCBI Taxonomy" id="637954"/>
    <lineage>
        <taxon>Eukaryota</taxon>
        <taxon>Metazoa</taxon>
        <taxon>Chordata</taxon>
        <taxon>Craniata</taxon>
        <taxon>Vertebrata</taxon>
        <taxon>Euteleostomi</taxon>
        <taxon>Actinopterygii</taxon>
        <taxon>Neopterygii</taxon>
        <taxon>Teleostei</taxon>
        <taxon>Neoteleostei</taxon>
        <taxon>Acanthomorphata</taxon>
        <taxon>Gobiaria</taxon>
        <taxon>Gobiiformes</taxon>
        <taxon>Gobioidei</taxon>
        <taxon>Gobiidae</taxon>
        <taxon>Gobiinae</taxon>
        <taxon>Knipowitschia</taxon>
    </lineage>
</organism>
<evidence type="ECO:0000256" key="3">
    <source>
        <dbReference type="ARBA" id="ARBA00022729"/>
    </source>
</evidence>
<evidence type="ECO:0000256" key="2">
    <source>
        <dbReference type="ARBA" id="ARBA00022659"/>
    </source>
</evidence>
<dbReference type="SMART" id="SM00032">
    <property type="entry name" value="CCP"/>
    <property type="match status" value="4"/>
</dbReference>
<accession>A0AAV2JXA7</accession>
<reference evidence="8 9" key="1">
    <citation type="submission" date="2024-04" db="EMBL/GenBank/DDBJ databases">
        <authorList>
            <person name="Waldvogel A.-M."/>
            <person name="Schoenle A."/>
        </authorList>
    </citation>
    <scope>NUCLEOTIDE SEQUENCE [LARGE SCALE GENOMIC DNA]</scope>
</reference>
<comment type="caution">
    <text evidence="5">Lacks conserved residue(s) required for the propagation of feature annotation.</text>
</comment>
<evidence type="ECO:0000256" key="4">
    <source>
        <dbReference type="ARBA" id="ARBA00023157"/>
    </source>
</evidence>